<dbReference type="EMBL" id="GBRH01240809">
    <property type="protein sequence ID" value="JAD57086.1"/>
    <property type="molecule type" value="Transcribed_RNA"/>
</dbReference>
<accession>A0A0A9B162</accession>
<sequence length="35" mass="4264">MRQEVEIHIESTSQSRHNRSRFYKVNTSLFLQILD</sequence>
<dbReference type="AlphaFoldDB" id="A0A0A9B162"/>
<protein>
    <submittedName>
        <fullName evidence="1">Uncharacterized protein</fullName>
    </submittedName>
</protein>
<reference evidence="1" key="1">
    <citation type="submission" date="2014-09" db="EMBL/GenBank/DDBJ databases">
        <authorList>
            <person name="Magalhaes I.L.F."/>
            <person name="Oliveira U."/>
            <person name="Santos F.R."/>
            <person name="Vidigal T.H.D.A."/>
            <person name="Brescovit A.D."/>
            <person name="Santos A.J."/>
        </authorList>
    </citation>
    <scope>NUCLEOTIDE SEQUENCE</scope>
    <source>
        <tissue evidence="1">Shoot tissue taken approximately 20 cm above the soil surface</tissue>
    </source>
</reference>
<organism evidence="1">
    <name type="scientific">Arundo donax</name>
    <name type="common">Giant reed</name>
    <name type="synonym">Donax arundinaceus</name>
    <dbReference type="NCBI Taxonomy" id="35708"/>
    <lineage>
        <taxon>Eukaryota</taxon>
        <taxon>Viridiplantae</taxon>
        <taxon>Streptophyta</taxon>
        <taxon>Embryophyta</taxon>
        <taxon>Tracheophyta</taxon>
        <taxon>Spermatophyta</taxon>
        <taxon>Magnoliopsida</taxon>
        <taxon>Liliopsida</taxon>
        <taxon>Poales</taxon>
        <taxon>Poaceae</taxon>
        <taxon>PACMAD clade</taxon>
        <taxon>Arundinoideae</taxon>
        <taxon>Arundineae</taxon>
        <taxon>Arundo</taxon>
    </lineage>
</organism>
<evidence type="ECO:0000313" key="1">
    <source>
        <dbReference type="EMBL" id="JAD57086.1"/>
    </source>
</evidence>
<reference evidence="1" key="2">
    <citation type="journal article" date="2015" name="Data Brief">
        <title>Shoot transcriptome of the giant reed, Arundo donax.</title>
        <authorList>
            <person name="Barrero R.A."/>
            <person name="Guerrero F.D."/>
            <person name="Moolhuijzen P."/>
            <person name="Goolsby J.A."/>
            <person name="Tidwell J."/>
            <person name="Bellgard S.E."/>
            <person name="Bellgard M.I."/>
        </authorList>
    </citation>
    <scope>NUCLEOTIDE SEQUENCE</scope>
    <source>
        <tissue evidence="1">Shoot tissue taken approximately 20 cm above the soil surface</tissue>
    </source>
</reference>
<name>A0A0A9B162_ARUDO</name>
<proteinExistence type="predicted"/>